<dbReference type="RefSeq" id="WP_019468937.1">
    <property type="nucleotide sequence ID" value="NZ_BKAS01000016.1"/>
</dbReference>
<reference evidence="1 2" key="1">
    <citation type="submission" date="2015-03" db="EMBL/GenBank/DDBJ databases">
        <title>Genome Assembly of Staphylococcus cohnii subsp. cohnii strain G22B2.</title>
        <authorList>
            <person name="Nair G."/>
            <person name="Kaur G."/>
            <person name="Khatri I."/>
            <person name="Singh N.K."/>
            <person name="Sathyabama S."/>
            <person name="Maurya S.K."/>
            <person name="Subramanian S."/>
            <person name="Agrewala J.N."/>
            <person name="Mayilraj S."/>
        </authorList>
    </citation>
    <scope>NUCLEOTIDE SEQUENCE [LARGE SCALE GENOMIC DNA]</scope>
    <source>
        <strain evidence="1 2">G22B2</strain>
    </source>
</reference>
<accession>A0A0M2NYY2</accession>
<dbReference type="AlphaFoldDB" id="A0A0M2NYY2"/>
<sequence>MQQLITQLLNDVQMMQDRYESVKSKDIDYDFYKDVVPFTSYIDKLLETLSTFEPKILQLSYMNKKKFDLLISNIESLSVECHFKRTSRKLFTEKVKAVQYDLSYIQRSDVTL</sequence>
<proteinExistence type="predicted"/>
<dbReference type="Gene3D" id="1.20.120.440">
    <property type="entry name" value="YppE-like"/>
    <property type="match status" value="1"/>
</dbReference>
<dbReference type="Pfam" id="PF08807">
    <property type="entry name" value="DUF1798"/>
    <property type="match status" value="1"/>
</dbReference>
<dbReference type="SUPFAM" id="SSF140415">
    <property type="entry name" value="YppE-like"/>
    <property type="match status" value="1"/>
</dbReference>
<evidence type="ECO:0008006" key="3">
    <source>
        <dbReference type="Google" id="ProtNLM"/>
    </source>
</evidence>
<dbReference type="PATRIC" id="fig|74704.6.peg.780"/>
<gene>
    <name evidence="1" type="ORF">UF66_0766</name>
</gene>
<dbReference type="InterPro" id="IPR014913">
    <property type="entry name" value="YppE-like"/>
</dbReference>
<dbReference type="EMBL" id="LAKJ01000013">
    <property type="protein sequence ID" value="KKI63719.1"/>
    <property type="molecule type" value="Genomic_DNA"/>
</dbReference>
<organism evidence="1 2">
    <name type="scientific">Staphylococcus cohnii subsp. cohnii</name>
    <dbReference type="NCBI Taxonomy" id="74704"/>
    <lineage>
        <taxon>Bacteria</taxon>
        <taxon>Bacillati</taxon>
        <taxon>Bacillota</taxon>
        <taxon>Bacilli</taxon>
        <taxon>Bacillales</taxon>
        <taxon>Staphylococcaceae</taxon>
        <taxon>Staphylococcus</taxon>
        <taxon>Staphylococcus cohnii species complex</taxon>
    </lineage>
</organism>
<comment type="caution">
    <text evidence="1">The sequence shown here is derived from an EMBL/GenBank/DDBJ whole genome shotgun (WGS) entry which is preliminary data.</text>
</comment>
<dbReference type="InterPro" id="IPR023351">
    <property type="entry name" value="YppE-like_sf"/>
</dbReference>
<evidence type="ECO:0000313" key="1">
    <source>
        <dbReference type="EMBL" id="KKI63719.1"/>
    </source>
</evidence>
<evidence type="ECO:0000313" key="2">
    <source>
        <dbReference type="Proteomes" id="UP000034455"/>
    </source>
</evidence>
<protein>
    <recommendedName>
        <fullName evidence="3">DUF1798 domain-containing protein</fullName>
    </recommendedName>
</protein>
<dbReference type="Proteomes" id="UP000034455">
    <property type="component" value="Unassembled WGS sequence"/>
</dbReference>
<name>A0A0M2NYY2_STACC</name>
<dbReference type="GeneID" id="58097544"/>